<organism evidence="2 3">
    <name type="scientific">Galbibacter orientalis DSM 19592</name>
    <dbReference type="NCBI Taxonomy" id="926559"/>
    <lineage>
        <taxon>Bacteria</taxon>
        <taxon>Pseudomonadati</taxon>
        <taxon>Bacteroidota</taxon>
        <taxon>Flavobacteriia</taxon>
        <taxon>Flavobacteriales</taxon>
        <taxon>Flavobacteriaceae</taxon>
        <taxon>Galbibacter</taxon>
    </lineage>
</organism>
<dbReference type="InterPro" id="IPR026341">
    <property type="entry name" value="T9SS_type_B"/>
</dbReference>
<dbReference type="Pfam" id="PF13585">
    <property type="entry name" value="CHU_C"/>
    <property type="match status" value="1"/>
</dbReference>
<evidence type="ECO:0000256" key="1">
    <source>
        <dbReference type="SAM" id="SignalP"/>
    </source>
</evidence>
<dbReference type="AlphaFoldDB" id="I3C820"/>
<feature type="chain" id="PRO_5003668941" description="Tandem-95 repeat protein" evidence="1">
    <location>
        <begin position="26"/>
        <end position="766"/>
    </location>
</feature>
<dbReference type="NCBIfam" id="NF012211">
    <property type="entry name" value="tand_rpt_95"/>
    <property type="match status" value="3"/>
</dbReference>
<dbReference type="OrthoDB" id="599464at2"/>
<keyword evidence="3" id="KW-1185">Reference proteome</keyword>
<name>I3C820_9FLAO</name>
<dbReference type="STRING" id="926559.JoomaDRAFT_2802"/>
<reference evidence="2 3" key="1">
    <citation type="submission" date="2012-02" db="EMBL/GenBank/DDBJ databases">
        <title>Improved High-Quality Draft genome of Joostella marina DSM 19592.</title>
        <authorList>
            <consortium name="US DOE Joint Genome Institute (JGI-PGF)"/>
            <person name="Lucas S."/>
            <person name="Copeland A."/>
            <person name="Lapidus A."/>
            <person name="Bruce D."/>
            <person name="Goodwin L."/>
            <person name="Pitluck S."/>
            <person name="Peters L."/>
            <person name="Chertkov O."/>
            <person name="Ovchinnikova G."/>
            <person name="Kyrpides N."/>
            <person name="Mavromatis K."/>
            <person name="Detter J.C."/>
            <person name="Han C."/>
            <person name="Land M."/>
            <person name="Hauser L."/>
            <person name="Markowitz V."/>
            <person name="Cheng J.-F."/>
            <person name="Hugenholtz P."/>
            <person name="Woyke T."/>
            <person name="Wu D."/>
            <person name="Tindall B."/>
            <person name="Brambilla E."/>
            <person name="Klenk H.-P."/>
            <person name="Eisen J.A."/>
        </authorList>
    </citation>
    <scope>NUCLEOTIDE SEQUENCE [LARGE SCALE GENOMIC DNA]</scope>
    <source>
        <strain evidence="2 3">DSM 19592</strain>
    </source>
</reference>
<gene>
    <name evidence="2" type="ORF">JoomaDRAFT_2802</name>
</gene>
<dbReference type="NCBIfam" id="TIGR04131">
    <property type="entry name" value="Bac_Flav_CTERM"/>
    <property type="match status" value="1"/>
</dbReference>
<dbReference type="Pfam" id="PF17963">
    <property type="entry name" value="Big_9"/>
    <property type="match status" value="5"/>
</dbReference>
<sequence length="766" mass="83310">MKYQNIHIKQFLFGLFLLLTFQMQAQFILEAPKTSVENGVISNYKWYVQDGMEENGGDAVWLPSSQDGDHLLEVKIPGVYYATYDGTKCGKNATSYFVVTYCNSPANEVTLNVAGSVGTNAAVTWNEGLSGLSPTVKAGTTYIEYIATLQKGGSAKQLPTFTVVCLRNEFQLVDDVVASVATTGTTINMLENDSDIPTIGVIEVTKAQYGTVVLNQNETSENPSDDTITYIPGSNFKGQDEFTYSLSVLNTDGSPMTDTATITINALYAEDDSLEVLEDSSPGVSNQIDVRENDNIGAAGSSGNDYQYNTDASNGTVVEVSDGVFEYIPNPSFNGNDRFSYTLTDANGNQTTAVVRVTIVEVTDNSANDAPVAVDDFYVFDGESLIMDVLINDTDPDGDALSIYDYVLPAHGLVEFNPNDNTTLIYTSEPGFVGEDSFTYTVSDGNGGFDTATVHVDVSDGNDDRDDIAENDNVTTDEDTVITIKVLDNDNVDWVSNFSIEVDTPIYGTAIKNADNTITYTPESDFVGNDTFEYSINYTNIDGVMESSSATVLIKVNAVVDVVDDLYYVDSSNPSEVIFNVLENDAFNENSNLVISSIGTPGNGVATINSDNTISYVVDANYEGQDVFSYVVDVIHSDGSINFERGFITVNAEPLNPAPPPPPAPEEDLQIHQLVSPNGDGRNDFFKIGGIELYPQNSVKIFNRWGVLVFETEGYGQSTNHFNGYSQGRVTIGQNNKLPVGTYYYAIEYVKDQTTKSTAGYLYINY</sequence>
<feature type="signal peptide" evidence="1">
    <location>
        <begin position="1"/>
        <end position="25"/>
    </location>
</feature>
<dbReference type="Gene3D" id="2.60.40.3440">
    <property type="match status" value="5"/>
</dbReference>
<evidence type="ECO:0000313" key="3">
    <source>
        <dbReference type="Proteomes" id="UP000004690"/>
    </source>
</evidence>
<dbReference type="eggNOG" id="COG2304">
    <property type="taxonomic scope" value="Bacteria"/>
</dbReference>
<proteinExistence type="predicted"/>
<accession>I3C820</accession>
<evidence type="ECO:0008006" key="4">
    <source>
        <dbReference type="Google" id="ProtNLM"/>
    </source>
</evidence>
<dbReference type="EMBL" id="JH651379">
    <property type="protein sequence ID" value="EIJ39763.1"/>
    <property type="molecule type" value="Genomic_DNA"/>
</dbReference>
<keyword evidence="1" id="KW-0732">Signal</keyword>
<protein>
    <recommendedName>
        <fullName evidence="4">Tandem-95 repeat protein</fullName>
    </recommendedName>
</protein>
<dbReference type="eggNOG" id="COG4932">
    <property type="taxonomic scope" value="Bacteria"/>
</dbReference>
<dbReference type="Proteomes" id="UP000004690">
    <property type="component" value="Unassembled WGS sequence"/>
</dbReference>
<evidence type="ECO:0000313" key="2">
    <source>
        <dbReference type="EMBL" id="EIJ39763.1"/>
    </source>
</evidence>
<dbReference type="RefSeq" id="WP_008613497.1">
    <property type="nucleotide sequence ID" value="NZ_JH651379.1"/>
</dbReference>
<dbReference type="HOGENOM" id="CLU_409865_0_0_10"/>